<keyword evidence="5" id="KW-1185">Reference proteome</keyword>
<gene>
    <name evidence="4" type="ORF">PECAL_5P05430</name>
</gene>
<dbReference type="Pfam" id="PF03435">
    <property type="entry name" value="Sacchrp_dh_NADP"/>
    <property type="match status" value="1"/>
</dbReference>
<dbReference type="GO" id="GO:0009247">
    <property type="term" value="P:glycolipid biosynthetic process"/>
    <property type="evidence" value="ECO:0007669"/>
    <property type="project" value="TreeGrafter"/>
</dbReference>
<comment type="caution">
    <text evidence="4">The sequence shown here is derived from an EMBL/GenBank/DDBJ whole genome shotgun (WGS) entry which is preliminary data.</text>
</comment>
<dbReference type="PANTHER" id="PTHR12286">
    <property type="entry name" value="SACCHAROPINE DEHYDROGENASE-LIKE OXIDOREDUCTASE"/>
    <property type="match status" value="1"/>
</dbReference>
<dbReference type="GO" id="GO:0005886">
    <property type="term" value="C:plasma membrane"/>
    <property type="evidence" value="ECO:0007669"/>
    <property type="project" value="TreeGrafter"/>
</dbReference>
<feature type="region of interest" description="Disordered" evidence="2">
    <location>
        <begin position="395"/>
        <end position="417"/>
    </location>
</feature>
<comment type="similarity">
    <text evidence="1">Belongs to the saccharopine dehydrogenase family.</text>
</comment>
<dbReference type="PANTHER" id="PTHR12286:SF5">
    <property type="entry name" value="SACCHAROPINE DEHYDROGENASE-LIKE OXIDOREDUCTASE"/>
    <property type="match status" value="1"/>
</dbReference>
<sequence>MGAHVRLAGPDYDEHVALNPQEEEEAPLFYYKDDPSRDARSVRGCFLDEIYAKPRLEQKLADFYFDGDVPYMRDNVHCLTDAQWRCFFEGYLVEPLPRAERKYAVVFYGVSGYTGSLVMEYLKRECLDDVNVCFAGRTLHKVIKMRDKVLQGTRWANCDCVSCDLKEPFEVEALVSSCRVVCNIAGPFMLTGGERLVEACIHYDTDYCDVSGEIPWSAKLLEFHDVARDAGVYIVPSTAYAGGLPDIMCYAMAKEAREKYDEQLKEFHGYVSMYQEREGTVGASGGTLSTRAAMASGDAWVRKVMTDPFALGGAVENGEREEDQDRVLTKVFRDGAIKSWVAPHVYAFFETRVVRRSNELHRTLVGGPDKGPFYGEKLNVTVYTLMPSEAAAKEFKKSGSTSTKAEEERLKKEGKYYGPGEGPPLDDLFEIGVYSLYHGVGITESGKKVCWSIKGRDGYFETARMAVEAALAMSESGDELRSGSESVRGGVLTPGIAGKHVLFDRIRAAGMGFIDWSPGTSWDGVKPDDRLGVDVWGNKATPPPVAE</sequence>
<dbReference type="SUPFAM" id="SSF51735">
    <property type="entry name" value="NAD(P)-binding Rossmann-fold domains"/>
    <property type="match status" value="1"/>
</dbReference>
<proteinExistence type="inferred from homology"/>
<protein>
    <recommendedName>
        <fullName evidence="3">Saccharopine dehydrogenase NADP binding domain-containing protein</fullName>
    </recommendedName>
</protein>
<dbReference type="AlphaFoldDB" id="A0A8J2WQ67"/>
<name>A0A8J2WQ67_9STRA</name>
<dbReference type="InterPro" id="IPR051276">
    <property type="entry name" value="Saccharopine_DH-like_oxidrdct"/>
</dbReference>
<evidence type="ECO:0000313" key="4">
    <source>
        <dbReference type="EMBL" id="CAH0375990.1"/>
    </source>
</evidence>
<feature type="compositionally biased region" description="Basic and acidic residues" evidence="2">
    <location>
        <begin position="404"/>
        <end position="415"/>
    </location>
</feature>
<dbReference type="Proteomes" id="UP000789595">
    <property type="component" value="Unassembled WGS sequence"/>
</dbReference>
<evidence type="ECO:0000256" key="2">
    <source>
        <dbReference type="SAM" id="MobiDB-lite"/>
    </source>
</evidence>
<reference evidence="4" key="1">
    <citation type="submission" date="2021-11" db="EMBL/GenBank/DDBJ databases">
        <authorList>
            <consortium name="Genoscope - CEA"/>
            <person name="William W."/>
        </authorList>
    </citation>
    <scope>NUCLEOTIDE SEQUENCE</scope>
</reference>
<dbReference type="InterPro" id="IPR036291">
    <property type="entry name" value="NAD(P)-bd_dom_sf"/>
</dbReference>
<evidence type="ECO:0000256" key="1">
    <source>
        <dbReference type="ARBA" id="ARBA00038048"/>
    </source>
</evidence>
<dbReference type="InterPro" id="IPR005097">
    <property type="entry name" value="Sacchrp_dh_NADP-bd"/>
</dbReference>
<dbReference type="OrthoDB" id="10268090at2759"/>
<organism evidence="4 5">
    <name type="scientific">Pelagomonas calceolata</name>
    <dbReference type="NCBI Taxonomy" id="35677"/>
    <lineage>
        <taxon>Eukaryota</taxon>
        <taxon>Sar</taxon>
        <taxon>Stramenopiles</taxon>
        <taxon>Ochrophyta</taxon>
        <taxon>Pelagophyceae</taxon>
        <taxon>Pelagomonadales</taxon>
        <taxon>Pelagomonadaceae</taxon>
        <taxon>Pelagomonas</taxon>
    </lineage>
</organism>
<evidence type="ECO:0000313" key="5">
    <source>
        <dbReference type="Proteomes" id="UP000789595"/>
    </source>
</evidence>
<evidence type="ECO:0000259" key="3">
    <source>
        <dbReference type="Pfam" id="PF03435"/>
    </source>
</evidence>
<dbReference type="EMBL" id="CAKKNE010000005">
    <property type="protein sequence ID" value="CAH0375990.1"/>
    <property type="molecule type" value="Genomic_DNA"/>
</dbReference>
<accession>A0A8J2WQ67</accession>
<feature type="domain" description="Saccharopine dehydrogenase NADP binding" evidence="3">
    <location>
        <begin position="105"/>
        <end position="235"/>
    </location>
</feature>
<dbReference type="Gene3D" id="3.40.50.720">
    <property type="entry name" value="NAD(P)-binding Rossmann-like Domain"/>
    <property type="match status" value="1"/>
</dbReference>